<reference evidence="2 3" key="1">
    <citation type="submission" date="2020-10" db="EMBL/GenBank/DDBJ databases">
        <title>Thermofilum lucidum 3507LT sp. nov. a novel member of Thermofilaceae family isolated from Chile hot spring, and proposal of description order Thermofilales.</title>
        <authorList>
            <person name="Zayulina K.S."/>
            <person name="Elcheninov A.G."/>
            <person name="Toshchakov S.V."/>
            <person name="Kublanov I.V."/>
        </authorList>
    </citation>
    <scope>NUCLEOTIDE SEQUENCE [LARGE SCALE GENOMIC DNA]</scope>
    <source>
        <strain evidence="2 3">3507LT</strain>
    </source>
</reference>
<dbReference type="EMBL" id="CP062310">
    <property type="protein sequence ID" value="QOJ79648.1"/>
    <property type="molecule type" value="Genomic_DNA"/>
</dbReference>
<dbReference type="InParanoid" id="A0A7L9FII3"/>
<evidence type="ECO:0000313" key="3">
    <source>
        <dbReference type="Proteomes" id="UP000594121"/>
    </source>
</evidence>
<gene>
    <name evidence="2" type="ORF">IG193_04120</name>
</gene>
<dbReference type="InterPro" id="IPR027417">
    <property type="entry name" value="P-loop_NTPase"/>
</dbReference>
<dbReference type="KEGG" id="thel:IG193_04120"/>
<dbReference type="PANTHER" id="PTHR13696:SF99">
    <property type="entry name" value="COBYRINIC ACID AC-DIAMIDE SYNTHASE"/>
    <property type="match status" value="1"/>
</dbReference>
<dbReference type="GeneID" id="59149054"/>
<evidence type="ECO:0000259" key="1">
    <source>
        <dbReference type="Pfam" id="PF13614"/>
    </source>
</evidence>
<dbReference type="InterPro" id="IPR025669">
    <property type="entry name" value="AAA_dom"/>
</dbReference>
<feature type="domain" description="AAA" evidence="1">
    <location>
        <begin position="6"/>
        <end position="151"/>
    </location>
</feature>
<accession>A0A7L9FII3</accession>
<dbReference type="PANTHER" id="PTHR13696">
    <property type="entry name" value="P-LOOP CONTAINING NUCLEOSIDE TRIPHOSPHATE HYDROLASE"/>
    <property type="match status" value="1"/>
</dbReference>
<organism evidence="2 3">
    <name type="scientific">Infirmifilum lucidum</name>
    <dbReference type="NCBI Taxonomy" id="2776706"/>
    <lineage>
        <taxon>Archaea</taxon>
        <taxon>Thermoproteota</taxon>
        <taxon>Thermoprotei</taxon>
        <taxon>Thermofilales</taxon>
        <taxon>Thermofilaceae</taxon>
        <taxon>Infirmifilum</taxon>
    </lineage>
</organism>
<dbReference type="Proteomes" id="UP000594121">
    <property type="component" value="Chromosome"/>
</dbReference>
<dbReference type="SUPFAM" id="SSF52540">
    <property type="entry name" value="P-loop containing nucleoside triphosphate hydrolases"/>
    <property type="match status" value="1"/>
</dbReference>
<dbReference type="Pfam" id="PF13614">
    <property type="entry name" value="AAA_31"/>
    <property type="match status" value="1"/>
</dbReference>
<dbReference type="AlphaFoldDB" id="A0A7L9FII3"/>
<dbReference type="InterPro" id="IPR050678">
    <property type="entry name" value="DNA_Partitioning_ATPase"/>
</dbReference>
<protein>
    <submittedName>
        <fullName evidence="2">ParA family protein</fullName>
    </submittedName>
</protein>
<keyword evidence="3" id="KW-1185">Reference proteome</keyword>
<proteinExistence type="predicted"/>
<dbReference type="RefSeq" id="WP_192819620.1">
    <property type="nucleotide sequence ID" value="NZ_CP062310.1"/>
</dbReference>
<sequence length="238" mass="25872">MAILVCASGSKGGTGKTVTASLLAYRLAKFSGKQVLLVDLGEFGSSTQLVLAKDPGPPYLNDYFLGNASWSEVIVESPFAEGLYVAPSHGETGPVDSAALEYMLDQVAGTVSHVIIDLPAYPGRLYDPIVELAEVIIAVFNPDALSFQAVEGWLRGRGLLRRKLVLPLLNKYFVLMGEWRERAEEKFGAVFTLPLDTALLYAATSDVEEAYSLSSQRVKKELDILAYRVEKPLLKVTG</sequence>
<evidence type="ECO:0000313" key="2">
    <source>
        <dbReference type="EMBL" id="QOJ79648.1"/>
    </source>
</evidence>
<dbReference type="Gene3D" id="3.40.50.300">
    <property type="entry name" value="P-loop containing nucleotide triphosphate hydrolases"/>
    <property type="match status" value="1"/>
</dbReference>
<name>A0A7L9FII3_9CREN</name>